<evidence type="ECO:0008006" key="3">
    <source>
        <dbReference type="Google" id="ProtNLM"/>
    </source>
</evidence>
<evidence type="ECO:0000313" key="1">
    <source>
        <dbReference type="EMBL" id="GMI54767.1"/>
    </source>
</evidence>
<keyword evidence="2" id="KW-1185">Reference proteome</keyword>
<gene>
    <name evidence="1" type="ORF">TeGR_g12469</name>
</gene>
<dbReference type="Proteomes" id="UP001165060">
    <property type="component" value="Unassembled WGS sequence"/>
</dbReference>
<name>A0ABQ6NCW1_9STRA</name>
<dbReference type="PANTHER" id="PTHR36451">
    <property type="entry name" value="PAPS-DEPENDENT SULFOTRANSFERASE STF3"/>
    <property type="match status" value="1"/>
</dbReference>
<dbReference type="InterPro" id="IPR027417">
    <property type="entry name" value="P-loop_NTPase"/>
</dbReference>
<organism evidence="1 2">
    <name type="scientific">Tetraparma gracilis</name>
    <dbReference type="NCBI Taxonomy" id="2962635"/>
    <lineage>
        <taxon>Eukaryota</taxon>
        <taxon>Sar</taxon>
        <taxon>Stramenopiles</taxon>
        <taxon>Ochrophyta</taxon>
        <taxon>Bolidophyceae</taxon>
        <taxon>Parmales</taxon>
        <taxon>Triparmaceae</taxon>
        <taxon>Tetraparma</taxon>
    </lineage>
</organism>
<sequence length="448" mass="49868">MKGRQVALAAASVAALTVTLGVSGWKVHSASKVRLRGVWFLVNKTCNLFGLLQTLPGLPALHELHGQVIEAERLAFGDGVEVEDAKKQLWDIQTDGADAKGNRFTPLGRLLFSKDLTQRLMRRLRFAEFVQKQPPSAFAEPSKCIIIVGLPRTGSTLISRLLTSDPKSRCPRYWEFAHNDPDVSSADPERLDEDPRSAPVDKGFALLKIFSPNGLAEFFAFHKVGANEHEEIAGFSRRYFWDMETALLAPSAQARRLEWQTSASVDRSFLATHMRAWLSLQRTLPGQFWVLKSPAVTAWLPEHAEAFEDASFVFTSRDPASVVPSIAGLNEVALSVKYDYGGGLKPLGDGVVGRLLGYAGKQAEFAEGWKGRCCEIKYADMLKDPIEQARRVYEHAGRELGPAVEEAMRSHARGNKKGKHGRADYSLEKFELGEGDMRKFEAYRERFC</sequence>
<accession>A0ABQ6NCW1</accession>
<dbReference type="SUPFAM" id="SSF52540">
    <property type="entry name" value="P-loop containing nucleoside triphosphate hydrolases"/>
    <property type="match status" value="1"/>
</dbReference>
<dbReference type="Gene3D" id="3.40.50.300">
    <property type="entry name" value="P-loop containing nucleotide triphosphate hydrolases"/>
    <property type="match status" value="1"/>
</dbReference>
<reference evidence="1 2" key="1">
    <citation type="journal article" date="2023" name="Commun. Biol.">
        <title>Genome analysis of Parmales, the sister group of diatoms, reveals the evolutionary specialization of diatoms from phago-mixotrophs to photoautotrophs.</title>
        <authorList>
            <person name="Ban H."/>
            <person name="Sato S."/>
            <person name="Yoshikawa S."/>
            <person name="Yamada K."/>
            <person name="Nakamura Y."/>
            <person name="Ichinomiya M."/>
            <person name="Sato N."/>
            <person name="Blanc-Mathieu R."/>
            <person name="Endo H."/>
            <person name="Kuwata A."/>
            <person name="Ogata H."/>
        </authorList>
    </citation>
    <scope>NUCLEOTIDE SEQUENCE [LARGE SCALE GENOMIC DNA]</scope>
</reference>
<dbReference type="EMBL" id="BRYB01006673">
    <property type="protein sequence ID" value="GMI54767.1"/>
    <property type="molecule type" value="Genomic_DNA"/>
</dbReference>
<dbReference type="PANTHER" id="PTHR36451:SF1">
    <property type="entry name" value="OMEGA-HYDROXY-BETA-DIHYDROMENAQUINONE-9 SULFOTRANSFERASE STF3"/>
    <property type="match status" value="1"/>
</dbReference>
<dbReference type="Pfam" id="PF13469">
    <property type="entry name" value="Sulfotransfer_3"/>
    <property type="match status" value="1"/>
</dbReference>
<evidence type="ECO:0000313" key="2">
    <source>
        <dbReference type="Proteomes" id="UP001165060"/>
    </source>
</evidence>
<comment type="caution">
    <text evidence="1">The sequence shown here is derived from an EMBL/GenBank/DDBJ whole genome shotgun (WGS) entry which is preliminary data.</text>
</comment>
<proteinExistence type="predicted"/>
<dbReference type="InterPro" id="IPR052736">
    <property type="entry name" value="Stf3_sulfotransferase"/>
</dbReference>
<protein>
    <recommendedName>
        <fullName evidence="3">Sulfotransferase</fullName>
    </recommendedName>
</protein>